<gene>
    <name evidence="2" type="ORF">CHUV0807_1401</name>
</gene>
<dbReference type="InterPro" id="IPR004046">
    <property type="entry name" value="GST_C"/>
</dbReference>
<dbReference type="OMA" id="ADHYSHR"/>
<dbReference type="InterPro" id="IPR004045">
    <property type="entry name" value="Glutathione_S-Trfase_N"/>
</dbReference>
<dbReference type="Proteomes" id="UP000190837">
    <property type="component" value="Unassembled WGS sequence"/>
</dbReference>
<dbReference type="SFLD" id="SFLDG00358">
    <property type="entry name" value="Main_(cytGST)"/>
    <property type="match status" value="1"/>
</dbReference>
<accession>A0A1C3H520</accession>
<dbReference type="PANTHER" id="PTHR43968">
    <property type="match status" value="1"/>
</dbReference>
<dbReference type="AlphaFoldDB" id="A0A1C3H520"/>
<dbReference type="RefSeq" id="WP_004143111.1">
    <property type="nucleotide sequence ID" value="NZ_CALFOW010000136.1"/>
</dbReference>
<dbReference type="InterPro" id="IPR040079">
    <property type="entry name" value="Glutathione_S-Trfase"/>
</dbReference>
<evidence type="ECO:0000259" key="1">
    <source>
        <dbReference type="PROSITE" id="PS50404"/>
    </source>
</evidence>
<dbReference type="PROSITE" id="PS50404">
    <property type="entry name" value="GST_NTER"/>
    <property type="match status" value="1"/>
</dbReference>
<dbReference type="SFLD" id="SFLDS00019">
    <property type="entry name" value="Glutathione_Transferase_(cytos"/>
    <property type="match status" value="1"/>
</dbReference>
<organism evidence="2 3">
    <name type="scientific">Cardiobacterium hominis</name>
    <dbReference type="NCBI Taxonomy" id="2718"/>
    <lineage>
        <taxon>Bacteria</taxon>
        <taxon>Pseudomonadati</taxon>
        <taxon>Pseudomonadota</taxon>
        <taxon>Gammaproteobacteria</taxon>
        <taxon>Cardiobacteriales</taxon>
        <taxon>Cardiobacteriaceae</taxon>
        <taxon>Cardiobacterium</taxon>
    </lineage>
</organism>
<evidence type="ECO:0000313" key="2">
    <source>
        <dbReference type="EMBL" id="SAM65760.1"/>
    </source>
</evidence>
<dbReference type="InterPro" id="IPR036282">
    <property type="entry name" value="Glutathione-S-Trfase_C_sf"/>
</dbReference>
<dbReference type="PANTHER" id="PTHR43968:SF6">
    <property type="entry name" value="GLUTATHIONE S-TRANSFERASE OMEGA"/>
    <property type="match status" value="1"/>
</dbReference>
<dbReference type="Gene3D" id="1.20.1050.10">
    <property type="match status" value="1"/>
</dbReference>
<protein>
    <submittedName>
        <fullName evidence="2">Stringent starvation protein A</fullName>
    </submittedName>
</protein>
<dbReference type="Gene3D" id="3.40.30.10">
    <property type="entry name" value="Glutaredoxin"/>
    <property type="match status" value="1"/>
</dbReference>
<feature type="domain" description="GST N-terminal" evidence="1">
    <location>
        <begin position="9"/>
        <end position="87"/>
    </location>
</feature>
<reference evidence="3" key="1">
    <citation type="submission" date="2016-04" db="EMBL/GenBank/DDBJ databases">
        <authorList>
            <person name="Tagini F."/>
        </authorList>
    </citation>
    <scope>NUCLEOTIDE SEQUENCE [LARGE SCALE GENOMIC DNA]</scope>
    <source>
        <strain evidence="3">CHUV0807</strain>
    </source>
</reference>
<dbReference type="GO" id="GO:0005737">
    <property type="term" value="C:cytoplasm"/>
    <property type="evidence" value="ECO:0007669"/>
    <property type="project" value="TreeGrafter"/>
</dbReference>
<dbReference type="SUPFAM" id="SSF47616">
    <property type="entry name" value="GST C-terminal domain-like"/>
    <property type="match status" value="1"/>
</dbReference>
<name>A0A1C3H520_9GAMM</name>
<evidence type="ECO:0000313" key="3">
    <source>
        <dbReference type="Proteomes" id="UP000190837"/>
    </source>
</evidence>
<dbReference type="SUPFAM" id="SSF52833">
    <property type="entry name" value="Thioredoxin-like"/>
    <property type="match status" value="1"/>
</dbReference>
<dbReference type="Pfam" id="PF13417">
    <property type="entry name" value="GST_N_3"/>
    <property type="match status" value="1"/>
</dbReference>
<dbReference type="InterPro" id="IPR050983">
    <property type="entry name" value="GST_Omega/HSP26"/>
</dbReference>
<sequence length="212" mass="24277">MSIVSQKRGGLALFGSPIHASSHRIRLVCQAKDLEIDYVEIDPDNIPSDLIEINPTGRLPTLIDRDLVLFDERVVSEYLDERFPHPALMPIEANLKAKIRLFCYELETNWYQPVDQLQHGKLSPAKKKAPQKQLREAVLLMSPMFKGRDYLIGSEISLLDCCVLPILWRLESLEIELPKAAATIQRYMDFHFSKDYFRKSLSKQEAALRPGA</sequence>
<dbReference type="EMBL" id="FKLO01000049">
    <property type="protein sequence ID" value="SAM65760.1"/>
    <property type="molecule type" value="Genomic_DNA"/>
</dbReference>
<dbReference type="Pfam" id="PF00043">
    <property type="entry name" value="GST_C"/>
    <property type="match status" value="1"/>
</dbReference>
<proteinExistence type="predicted"/>
<dbReference type="InterPro" id="IPR036249">
    <property type="entry name" value="Thioredoxin-like_sf"/>
</dbReference>